<evidence type="ECO:0000313" key="3">
    <source>
        <dbReference type="Proteomes" id="UP001199525"/>
    </source>
</evidence>
<keyword evidence="3" id="KW-1185">Reference proteome</keyword>
<dbReference type="RefSeq" id="WP_229489018.1">
    <property type="nucleotide sequence ID" value="NZ_JAIVFQ010000077.1"/>
</dbReference>
<organism evidence="2 3">
    <name type="scientific">Nostoc favosum CHAB5714</name>
    <dbReference type="NCBI Taxonomy" id="2780399"/>
    <lineage>
        <taxon>Bacteria</taxon>
        <taxon>Bacillati</taxon>
        <taxon>Cyanobacteriota</taxon>
        <taxon>Cyanophyceae</taxon>
        <taxon>Nostocales</taxon>
        <taxon>Nostocaceae</taxon>
        <taxon>Nostoc</taxon>
        <taxon>Nostoc favosum</taxon>
    </lineage>
</organism>
<protein>
    <recommendedName>
        <fullName evidence="1">vWA-MoxR associated protein N-terminal HTH domain-containing protein</fullName>
    </recommendedName>
</protein>
<reference evidence="2 3" key="1">
    <citation type="journal article" date="2021" name="Microorganisms">
        <title>Genome Evolution of Filamentous Cyanobacterium Nostoc Species: From Facultative Symbiosis to Free Living.</title>
        <authorList>
            <person name="Huo D."/>
            <person name="Li H."/>
            <person name="Cai F."/>
            <person name="Guo X."/>
            <person name="Qiao Z."/>
            <person name="Wang W."/>
            <person name="Yu G."/>
            <person name="Li R."/>
        </authorList>
    </citation>
    <scope>NUCLEOTIDE SEQUENCE [LARGE SCALE GENOMIC DNA]</scope>
    <source>
        <strain evidence="2 3">CHAB 5714</strain>
    </source>
</reference>
<dbReference type="Pfam" id="PF26355">
    <property type="entry name" value="HTH_VMAP-M9"/>
    <property type="match status" value="1"/>
</dbReference>
<proteinExistence type="predicted"/>
<dbReference type="EMBL" id="JAIVFQ010000077">
    <property type="protein sequence ID" value="MCC5603406.1"/>
    <property type="molecule type" value="Genomic_DNA"/>
</dbReference>
<dbReference type="InterPro" id="IPR058651">
    <property type="entry name" value="HTH_VMAP-M9"/>
</dbReference>
<sequence>MTAQEALNLVDTLLCSTFGQRLNDLQSVVLLESWLGRTYAEIAVQISYEHDYIKQVGSQLWRELFQVVGEEVCKKNIQSVLRRYQQSQSSDN</sequence>
<evidence type="ECO:0000313" key="2">
    <source>
        <dbReference type="EMBL" id="MCC5603406.1"/>
    </source>
</evidence>
<dbReference type="Proteomes" id="UP001199525">
    <property type="component" value="Unassembled WGS sequence"/>
</dbReference>
<accession>A0ABS8IHV4</accession>
<feature type="domain" description="vWA-MoxR associated protein N-terminal HTH" evidence="1">
    <location>
        <begin position="1"/>
        <end position="84"/>
    </location>
</feature>
<gene>
    <name evidence="2" type="ORF">LC586_30540</name>
</gene>
<comment type="caution">
    <text evidence="2">The sequence shown here is derived from an EMBL/GenBank/DDBJ whole genome shotgun (WGS) entry which is preliminary data.</text>
</comment>
<name>A0ABS8IHV4_9NOSO</name>
<evidence type="ECO:0000259" key="1">
    <source>
        <dbReference type="Pfam" id="PF26355"/>
    </source>
</evidence>